<feature type="domain" description="TIL" evidence="3">
    <location>
        <begin position="161"/>
        <end position="215"/>
    </location>
</feature>
<feature type="domain" description="TIL" evidence="3">
    <location>
        <begin position="104"/>
        <end position="157"/>
    </location>
</feature>
<evidence type="ECO:0000256" key="2">
    <source>
        <dbReference type="ARBA" id="ARBA00023157"/>
    </source>
</evidence>
<dbReference type="SUPFAM" id="SSF57567">
    <property type="entry name" value="Serine protease inhibitors"/>
    <property type="match status" value="2"/>
</dbReference>
<dbReference type="PANTHER" id="PTHR23259:SF69">
    <property type="entry name" value="GEO11767P1-RELATED"/>
    <property type="match status" value="1"/>
</dbReference>
<protein>
    <recommendedName>
        <fullName evidence="3">TIL domain-containing protein</fullName>
    </recommendedName>
</protein>
<proteinExistence type="predicted"/>
<dbReference type="Proteomes" id="UP001321473">
    <property type="component" value="Unassembled WGS sequence"/>
</dbReference>
<dbReference type="PANTHER" id="PTHR23259">
    <property type="entry name" value="RIDDLE"/>
    <property type="match status" value="1"/>
</dbReference>
<dbReference type="GO" id="GO:0030414">
    <property type="term" value="F:peptidase inhibitor activity"/>
    <property type="evidence" value="ECO:0007669"/>
    <property type="project" value="UniProtKB-KW"/>
</dbReference>
<name>A0AAQ4DYP5_AMBAM</name>
<reference evidence="4 5" key="1">
    <citation type="journal article" date="2023" name="Arcadia Sci">
        <title>De novo assembly of a long-read Amblyomma americanum tick genome.</title>
        <authorList>
            <person name="Chou S."/>
            <person name="Poskanzer K.E."/>
            <person name="Rollins M."/>
            <person name="Thuy-Boun P.S."/>
        </authorList>
    </citation>
    <scope>NUCLEOTIDE SEQUENCE [LARGE SCALE GENOMIC DNA]</scope>
    <source>
        <strain evidence="4">F_SG_1</strain>
        <tissue evidence="4">Salivary glands</tissue>
    </source>
</reference>
<dbReference type="InterPro" id="IPR002919">
    <property type="entry name" value="TIL_dom"/>
</dbReference>
<dbReference type="InterPro" id="IPR036084">
    <property type="entry name" value="Ser_inhib-like_sf"/>
</dbReference>
<dbReference type="Pfam" id="PF01826">
    <property type="entry name" value="TIL"/>
    <property type="match status" value="2"/>
</dbReference>
<organism evidence="4 5">
    <name type="scientific">Amblyomma americanum</name>
    <name type="common">Lone star tick</name>
    <dbReference type="NCBI Taxonomy" id="6943"/>
    <lineage>
        <taxon>Eukaryota</taxon>
        <taxon>Metazoa</taxon>
        <taxon>Ecdysozoa</taxon>
        <taxon>Arthropoda</taxon>
        <taxon>Chelicerata</taxon>
        <taxon>Arachnida</taxon>
        <taxon>Acari</taxon>
        <taxon>Parasitiformes</taxon>
        <taxon>Ixodida</taxon>
        <taxon>Ixodoidea</taxon>
        <taxon>Ixodidae</taxon>
        <taxon>Amblyomminae</taxon>
        <taxon>Amblyomma</taxon>
    </lineage>
</organism>
<evidence type="ECO:0000256" key="1">
    <source>
        <dbReference type="ARBA" id="ARBA00022690"/>
    </source>
</evidence>
<dbReference type="InterPro" id="IPR051368">
    <property type="entry name" value="SerProtInhib-TIL_Domain"/>
</dbReference>
<accession>A0AAQ4DYP5</accession>
<keyword evidence="5" id="KW-1185">Reference proteome</keyword>
<sequence length="218" mass="23185">MSVDRLFHVVEFGLEGVSSCVLCICSVTARHHDLFPGARRPRAAAVDVDPRLAALRLAIETSLGSSSADGKRPRVAVLRAGDANGLKITRKVGVRGPKPTCRGGNEAYADCGVGCELVCGRPMPEGGCRGSCKAGCICKHGYIRSSADGPCVPVSQCQPDCGPNRRFEVCASLCPAVCDLRPRRCLRLCRMNACVCADGYLLARNGTACVPRDSCRRF</sequence>
<gene>
    <name evidence="4" type="ORF">V5799_005637</name>
</gene>
<evidence type="ECO:0000259" key="3">
    <source>
        <dbReference type="Pfam" id="PF01826"/>
    </source>
</evidence>
<keyword evidence="1" id="KW-0646">Protease inhibitor</keyword>
<comment type="caution">
    <text evidence="4">The sequence shown here is derived from an EMBL/GenBank/DDBJ whole genome shotgun (WGS) entry which is preliminary data.</text>
</comment>
<dbReference type="AlphaFoldDB" id="A0AAQ4DYP5"/>
<dbReference type="Gene3D" id="2.10.25.10">
    <property type="entry name" value="Laminin"/>
    <property type="match status" value="2"/>
</dbReference>
<evidence type="ECO:0000313" key="4">
    <source>
        <dbReference type="EMBL" id="KAK8767585.1"/>
    </source>
</evidence>
<evidence type="ECO:0000313" key="5">
    <source>
        <dbReference type="Proteomes" id="UP001321473"/>
    </source>
</evidence>
<dbReference type="CDD" id="cd19941">
    <property type="entry name" value="TIL"/>
    <property type="match status" value="2"/>
</dbReference>
<keyword evidence="2" id="KW-1015">Disulfide bond</keyword>
<dbReference type="EMBL" id="JARKHS020025329">
    <property type="protein sequence ID" value="KAK8767585.1"/>
    <property type="molecule type" value="Genomic_DNA"/>
</dbReference>